<dbReference type="Proteomes" id="UP000092671">
    <property type="component" value="Unassembled WGS sequence"/>
</dbReference>
<dbReference type="FunFam" id="3.30.160.60:FF:000242">
    <property type="entry name" value="Endolytic murein transglycosylase"/>
    <property type="match status" value="1"/>
</dbReference>
<keyword evidence="2 7" id="KW-0812">Transmembrane</keyword>
<evidence type="ECO:0000313" key="9">
    <source>
        <dbReference type="EMBL" id="OBX50833.1"/>
    </source>
</evidence>
<reference evidence="9 10" key="1">
    <citation type="submission" date="2016-06" db="EMBL/GenBank/DDBJ databases">
        <title>Draft genome of Moraxella nonliquefaciens CCUG 60284.</title>
        <authorList>
            <person name="Salva-Serra F."/>
            <person name="Engstrom-Jakobsson H."/>
            <person name="Thorell K."/>
            <person name="Gonzales-Siles L."/>
            <person name="Karlsson R."/>
            <person name="Boulund F."/>
            <person name="Engstrand L."/>
            <person name="Kristiansson E."/>
            <person name="Moore E."/>
        </authorList>
    </citation>
    <scope>NUCLEOTIDE SEQUENCE [LARGE SCALE GENOMIC DNA]</scope>
    <source>
        <strain evidence="9 10">CCUG 60284</strain>
    </source>
</reference>
<proteinExistence type="inferred from homology"/>
<dbReference type="PANTHER" id="PTHR30518">
    <property type="entry name" value="ENDOLYTIC MUREIN TRANSGLYCOSYLASE"/>
    <property type="match status" value="1"/>
</dbReference>
<evidence type="ECO:0000256" key="7">
    <source>
        <dbReference type="HAMAP-Rule" id="MF_02065"/>
    </source>
</evidence>
<dbReference type="GO" id="GO:0009252">
    <property type="term" value="P:peptidoglycan biosynthetic process"/>
    <property type="evidence" value="ECO:0007669"/>
    <property type="project" value="UniProtKB-UniRule"/>
</dbReference>
<dbReference type="GO" id="GO:0071555">
    <property type="term" value="P:cell wall organization"/>
    <property type="evidence" value="ECO:0007669"/>
    <property type="project" value="UniProtKB-KW"/>
</dbReference>
<feature type="transmembrane region" description="Helical" evidence="7">
    <location>
        <begin position="31"/>
        <end position="53"/>
    </location>
</feature>
<feature type="region of interest" description="Disordered" evidence="8">
    <location>
        <begin position="1"/>
        <end position="21"/>
    </location>
</feature>
<keyword evidence="1 7" id="KW-1003">Cell membrane</keyword>
<dbReference type="Gene3D" id="3.30.160.60">
    <property type="entry name" value="Classic Zinc Finger"/>
    <property type="match status" value="1"/>
</dbReference>
<dbReference type="GO" id="GO:0005886">
    <property type="term" value="C:plasma membrane"/>
    <property type="evidence" value="ECO:0007669"/>
    <property type="project" value="UniProtKB-SubCell"/>
</dbReference>
<dbReference type="OrthoDB" id="9814591at2"/>
<evidence type="ECO:0000256" key="2">
    <source>
        <dbReference type="ARBA" id="ARBA00022692"/>
    </source>
</evidence>
<dbReference type="RefSeq" id="WP_066893089.1">
    <property type="nucleotide sequence ID" value="NZ_LZDN01000012.1"/>
</dbReference>
<dbReference type="AlphaFoldDB" id="A0A1B8PK13"/>
<evidence type="ECO:0000256" key="3">
    <source>
        <dbReference type="ARBA" id="ARBA00022989"/>
    </source>
</evidence>
<accession>A0A1B8PK13</accession>
<evidence type="ECO:0000256" key="8">
    <source>
        <dbReference type="SAM" id="MobiDB-lite"/>
    </source>
</evidence>
<dbReference type="NCBIfam" id="TIGR00247">
    <property type="entry name" value="endolytic transglycosylase MltG"/>
    <property type="match status" value="1"/>
</dbReference>
<gene>
    <name evidence="7" type="primary">mltG</name>
    <name evidence="9" type="ORF">A9Z60_02780</name>
</gene>
<protein>
    <recommendedName>
        <fullName evidence="7">Endolytic murein transglycosylase</fullName>
        <ecNumber evidence="7">4.2.2.29</ecNumber>
    </recommendedName>
    <alternativeName>
        <fullName evidence="7">Peptidoglycan lytic transglycosylase</fullName>
    </alternativeName>
    <alternativeName>
        <fullName evidence="7">Peptidoglycan polymerization terminase</fullName>
    </alternativeName>
</protein>
<dbReference type="GO" id="GO:0008932">
    <property type="term" value="F:lytic endotransglycosylase activity"/>
    <property type="evidence" value="ECO:0007669"/>
    <property type="project" value="UniProtKB-UniRule"/>
</dbReference>
<sequence>MPVKKINTPKPAPTKNTKNAKNTKSAKFKRLIFIALIILIALCGVIIYMTAFAKTNRSAQTLTVEKGDTYHSLLVKDKWQTSPLASATATRLYLKLHAKNNLETGTYQIPQGASLADVVKILGQGGEVAMIKVQIIEGKTIKDLYHTLKTTDGVKLELLTPLLSDADGYSWVDVAQDNAKVTKTLNISTPNGNPEGQFAPNTYFFNQGTTDTVILKKLHSDQMAILGKIWAERDEGLPYKTPYDALIMASIIEKETGIKSERDDVSAVFVNRLHQGMRLQTDPTIIYGLFDRYDGKIYKSNITERTDYNTYHIDGLPPTPIALPSAEAIQASLHPSDAPYIYFVATGKGGHKFSLTLAEHNKAVAEYRKVMADK</sequence>
<evidence type="ECO:0000313" key="10">
    <source>
        <dbReference type="Proteomes" id="UP000092671"/>
    </source>
</evidence>
<evidence type="ECO:0000256" key="5">
    <source>
        <dbReference type="ARBA" id="ARBA00023239"/>
    </source>
</evidence>
<keyword evidence="7" id="KW-0997">Cell inner membrane</keyword>
<dbReference type="InterPro" id="IPR003770">
    <property type="entry name" value="MLTG-like"/>
</dbReference>
<keyword evidence="5 7" id="KW-0456">Lyase</keyword>
<organism evidence="9 10">
    <name type="scientific">Moraxella nonliquefaciens</name>
    <dbReference type="NCBI Taxonomy" id="478"/>
    <lineage>
        <taxon>Bacteria</taxon>
        <taxon>Pseudomonadati</taxon>
        <taxon>Pseudomonadota</taxon>
        <taxon>Gammaproteobacteria</taxon>
        <taxon>Moraxellales</taxon>
        <taxon>Moraxellaceae</taxon>
        <taxon>Moraxella</taxon>
    </lineage>
</organism>
<dbReference type="PANTHER" id="PTHR30518:SF2">
    <property type="entry name" value="ENDOLYTIC MUREIN TRANSGLYCOSYLASE"/>
    <property type="match status" value="1"/>
</dbReference>
<dbReference type="CDD" id="cd08010">
    <property type="entry name" value="MltG_like"/>
    <property type="match status" value="1"/>
</dbReference>
<feature type="site" description="Important for catalytic activity" evidence="7">
    <location>
        <position position="255"/>
    </location>
</feature>
<keyword evidence="6 7" id="KW-0961">Cell wall biogenesis/degradation</keyword>
<comment type="catalytic activity">
    <reaction evidence="7">
        <text>a peptidoglycan chain = a peptidoglycan chain with N-acetyl-1,6-anhydromuramyl-[peptide] at the reducing end + a peptidoglycan chain with N-acetylglucosamine at the non-reducing end.</text>
        <dbReference type="EC" id="4.2.2.29"/>
    </reaction>
</comment>
<dbReference type="EC" id="4.2.2.29" evidence="7"/>
<dbReference type="EMBL" id="LZDN01000012">
    <property type="protein sequence ID" value="OBX50833.1"/>
    <property type="molecule type" value="Genomic_DNA"/>
</dbReference>
<dbReference type="HAMAP" id="MF_02065">
    <property type="entry name" value="MltG"/>
    <property type="match status" value="1"/>
</dbReference>
<name>A0A1B8PK13_MORNO</name>
<evidence type="ECO:0000256" key="6">
    <source>
        <dbReference type="ARBA" id="ARBA00023316"/>
    </source>
</evidence>
<comment type="subcellular location">
    <subcellularLocation>
        <location evidence="7">Cell inner membrane</location>
        <topology evidence="7">Single-pass membrane protein</topology>
    </subcellularLocation>
</comment>
<dbReference type="Pfam" id="PF02618">
    <property type="entry name" value="YceG"/>
    <property type="match status" value="1"/>
</dbReference>
<comment type="caution">
    <text evidence="9">The sequence shown here is derived from an EMBL/GenBank/DDBJ whole genome shotgun (WGS) entry which is preliminary data.</text>
</comment>
<comment type="function">
    <text evidence="7">Functions as a peptidoglycan terminase that cleaves nascent peptidoglycan strands endolytically to terminate their elongation.</text>
</comment>
<keyword evidence="4 7" id="KW-0472">Membrane</keyword>
<evidence type="ECO:0000256" key="1">
    <source>
        <dbReference type="ARBA" id="ARBA00022475"/>
    </source>
</evidence>
<evidence type="ECO:0000256" key="4">
    <source>
        <dbReference type="ARBA" id="ARBA00023136"/>
    </source>
</evidence>
<keyword evidence="3 7" id="KW-1133">Transmembrane helix</keyword>
<comment type="similarity">
    <text evidence="7">Belongs to the transglycosylase MltG family.</text>
</comment>